<dbReference type="GO" id="GO:0016020">
    <property type="term" value="C:membrane"/>
    <property type="evidence" value="ECO:0007669"/>
    <property type="project" value="UniProtKB-SubCell"/>
</dbReference>
<dbReference type="SUPFAM" id="SSF160240">
    <property type="entry name" value="Cation efflux protein cytoplasmic domain-like"/>
    <property type="match status" value="1"/>
</dbReference>
<dbReference type="InterPro" id="IPR002524">
    <property type="entry name" value="Cation_efflux"/>
</dbReference>
<keyword evidence="3 7" id="KW-0812">Transmembrane</keyword>
<dbReference type="NCBIfam" id="TIGR01297">
    <property type="entry name" value="CDF"/>
    <property type="match status" value="1"/>
</dbReference>
<dbReference type="AlphaFoldDB" id="A0A256IN59"/>
<evidence type="ECO:0000313" key="10">
    <source>
        <dbReference type="EMBL" id="OYR57965.1"/>
    </source>
</evidence>
<dbReference type="Pfam" id="PF01545">
    <property type="entry name" value="Cation_efflux"/>
    <property type="match status" value="1"/>
</dbReference>
<dbReference type="InterPro" id="IPR036837">
    <property type="entry name" value="Cation_efflux_CTD_sf"/>
</dbReference>
<feature type="domain" description="Cation efflux protein transmembrane" evidence="8">
    <location>
        <begin position="21"/>
        <end position="210"/>
    </location>
</feature>
<gene>
    <name evidence="10" type="ORF">DJ70_04635</name>
</gene>
<dbReference type="EMBL" id="NHPJ01000050">
    <property type="protein sequence ID" value="OYR57965.1"/>
    <property type="molecule type" value="Genomic_DNA"/>
</dbReference>
<name>A0A256IN59_9EURY</name>
<dbReference type="GO" id="GO:0008324">
    <property type="term" value="F:monoatomic cation transmembrane transporter activity"/>
    <property type="evidence" value="ECO:0007669"/>
    <property type="project" value="InterPro"/>
</dbReference>
<evidence type="ECO:0000256" key="3">
    <source>
        <dbReference type="ARBA" id="ARBA00022692"/>
    </source>
</evidence>
<dbReference type="Gene3D" id="1.20.1510.10">
    <property type="entry name" value="Cation efflux protein transmembrane domain"/>
    <property type="match status" value="1"/>
</dbReference>
<dbReference type="Gene3D" id="3.30.70.1350">
    <property type="entry name" value="Cation efflux protein, cytoplasmic domain"/>
    <property type="match status" value="1"/>
</dbReference>
<accession>A0A256IN59</accession>
<dbReference type="InterPro" id="IPR058533">
    <property type="entry name" value="Cation_efflux_TM"/>
</dbReference>
<dbReference type="Proteomes" id="UP000216308">
    <property type="component" value="Unassembled WGS sequence"/>
</dbReference>
<evidence type="ECO:0000256" key="5">
    <source>
        <dbReference type="ARBA" id="ARBA00023136"/>
    </source>
</evidence>
<evidence type="ECO:0000259" key="9">
    <source>
        <dbReference type="Pfam" id="PF16916"/>
    </source>
</evidence>
<keyword evidence="4 7" id="KW-1133">Transmembrane helix</keyword>
<feature type="transmembrane region" description="Helical" evidence="7">
    <location>
        <begin position="85"/>
        <end position="105"/>
    </location>
</feature>
<dbReference type="SUPFAM" id="SSF161111">
    <property type="entry name" value="Cation efflux protein transmembrane domain-like"/>
    <property type="match status" value="1"/>
</dbReference>
<dbReference type="OrthoDB" id="8907at2157"/>
<evidence type="ECO:0000256" key="7">
    <source>
        <dbReference type="SAM" id="Phobius"/>
    </source>
</evidence>
<feature type="transmembrane region" description="Helical" evidence="7">
    <location>
        <begin position="117"/>
        <end position="138"/>
    </location>
</feature>
<feature type="region of interest" description="Disordered" evidence="6">
    <location>
        <begin position="289"/>
        <end position="322"/>
    </location>
</feature>
<dbReference type="PANTHER" id="PTHR43840:SF15">
    <property type="entry name" value="MITOCHONDRIAL METAL TRANSPORTER 1-RELATED"/>
    <property type="match status" value="1"/>
</dbReference>
<keyword evidence="2" id="KW-0813">Transport</keyword>
<evidence type="ECO:0000313" key="11">
    <source>
        <dbReference type="Proteomes" id="UP000216308"/>
    </source>
</evidence>
<evidence type="ECO:0000256" key="1">
    <source>
        <dbReference type="ARBA" id="ARBA00004141"/>
    </source>
</evidence>
<dbReference type="RefSeq" id="WP_094530601.1">
    <property type="nucleotide sequence ID" value="NZ_NHPJ01000050.1"/>
</dbReference>
<comment type="caution">
    <text evidence="10">The sequence shown here is derived from an EMBL/GenBank/DDBJ whole genome shotgun (WGS) entry which is preliminary data.</text>
</comment>
<reference evidence="10 11" key="1">
    <citation type="journal article" date="2014" name="Front. Microbiol.">
        <title>Population and genomic analysis of the genus Halorubrum.</title>
        <authorList>
            <person name="Fullmer M.S."/>
            <person name="Soucy S.M."/>
            <person name="Swithers K.S."/>
            <person name="Makkay A.M."/>
            <person name="Wheeler R."/>
            <person name="Ventosa A."/>
            <person name="Gogarten J.P."/>
            <person name="Papke R.T."/>
        </authorList>
    </citation>
    <scope>NUCLEOTIDE SEQUENCE [LARGE SCALE GENOMIC DNA]</scope>
    <source>
        <strain evidence="10 11">Cb34</strain>
    </source>
</reference>
<dbReference type="PANTHER" id="PTHR43840">
    <property type="entry name" value="MITOCHONDRIAL METAL TRANSPORTER 1-RELATED"/>
    <property type="match status" value="1"/>
</dbReference>
<feature type="compositionally biased region" description="Low complexity" evidence="6">
    <location>
        <begin position="305"/>
        <end position="322"/>
    </location>
</feature>
<keyword evidence="5 7" id="KW-0472">Membrane</keyword>
<dbReference type="InterPro" id="IPR050291">
    <property type="entry name" value="CDF_Transporter"/>
</dbReference>
<feature type="transmembrane region" description="Helical" evidence="7">
    <location>
        <begin position="21"/>
        <end position="45"/>
    </location>
</feature>
<sequence length="322" mass="34353">MTARPRREEKRRFRRAAGVNVLGNAAKIVAEGAAGLAFGSVALLADAAHSVADLVASGVVFVWGGARYDGADAEHPHGHQRIEPLTALFVGAVVALLGLNLLWSSIEGIRFGTDVRFSRLLLVALAFALVDMYVLYWYTMRVNAELGSTALSALAVDCLNDIYTTVAAVIGVFGVFFDLPILDPIAGGIVSLLVVYQGVEIGRENVTYLVGAAPPAGDRDRITASLRDHPEVVGVHDLRVFYDGTDLEVEVHVEVNGEMTLRRAHDIETELVTRLRGLEDVGDVHVHLDPSGVGEWKEADDDPTDGGPIDGDPADGGPIDGD</sequence>
<protein>
    <submittedName>
        <fullName evidence="10">Cation diffusion facilitator family transporter</fullName>
    </submittedName>
</protein>
<evidence type="ECO:0000256" key="4">
    <source>
        <dbReference type="ARBA" id="ARBA00022989"/>
    </source>
</evidence>
<dbReference type="InterPro" id="IPR027469">
    <property type="entry name" value="Cation_efflux_TMD_sf"/>
</dbReference>
<evidence type="ECO:0000256" key="6">
    <source>
        <dbReference type="SAM" id="MobiDB-lite"/>
    </source>
</evidence>
<organism evidence="10 11">
    <name type="scientific">Halorubrum halodurans</name>
    <dbReference type="NCBI Taxonomy" id="1383851"/>
    <lineage>
        <taxon>Archaea</taxon>
        <taxon>Methanobacteriati</taxon>
        <taxon>Methanobacteriota</taxon>
        <taxon>Stenosarchaea group</taxon>
        <taxon>Halobacteria</taxon>
        <taxon>Halobacteriales</taxon>
        <taxon>Haloferacaceae</taxon>
        <taxon>Halorubrum</taxon>
    </lineage>
</organism>
<comment type="subcellular location">
    <subcellularLocation>
        <location evidence="1">Membrane</location>
        <topology evidence="1">Multi-pass membrane protein</topology>
    </subcellularLocation>
</comment>
<dbReference type="InterPro" id="IPR027470">
    <property type="entry name" value="Cation_efflux_CTD"/>
</dbReference>
<evidence type="ECO:0000259" key="8">
    <source>
        <dbReference type="Pfam" id="PF01545"/>
    </source>
</evidence>
<feature type="domain" description="Cation efflux protein cytoplasmic" evidence="9">
    <location>
        <begin position="214"/>
        <end position="290"/>
    </location>
</feature>
<dbReference type="Pfam" id="PF16916">
    <property type="entry name" value="ZT_dimer"/>
    <property type="match status" value="1"/>
</dbReference>
<proteinExistence type="predicted"/>
<keyword evidence="11" id="KW-1185">Reference proteome</keyword>
<evidence type="ECO:0000256" key="2">
    <source>
        <dbReference type="ARBA" id="ARBA00022448"/>
    </source>
</evidence>